<feature type="transmembrane region" description="Helical" evidence="1">
    <location>
        <begin position="20"/>
        <end position="44"/>
    </location>
</feature>
<protein>
    <submittedName>
        <fullName evidence="2">Putative PepSY TM-like protein</fullName>
    </submittedName>
</protein>
<dbReference type="AlphaFoldDB" id="A0A399EEB9"/>
<keyword evidence="1" id="KW-0472">Membrane</keyword>
<dbReference type="RefSeq" id="WP_119361099.1">
    <property type="nucleotide sequence ID" value="NZ_QWKZ01000122.1"/>
</dbReference>
<keyword evidence="1" id="KW-1133">Transmembrane helix</keyword>
<evidence type="ECO:0000313" key="3">
    <source>
        <dbReference type="Proteomes" id="UP000265800"/>
    </source>
</evidence>
<feature type="transmembrane region" description="Helical" evidence="1">
    <location>
        <begin position="186"/>
        <end position="204"/>
    </location>
</feature>
<feature type="transmembrane region" description="Helical" evidence="1">
    <location>
        <begin position="155"/>
        <end position="179"/>
    </location>
</feature>
<evidence type="ECO:0000256" key="1">
    <source>
        <dbReference type="SAM" id="Phobius"/>
    </source>
</evidence>
<organism evidence="2 3">
    <name type="scientific">Meiothermus luteus</name>
    <dbReference type="NCBI Taxonomy" id="2026184"/>
    <lineage>
        <taxon>Bacteria</taxon>
        <taxon>Thermotogati</taxon>
        <taxon>Deinococcota</taxon>
        <taxon>Deinococci</taxon>
        <taxon>Thermales</taxon>
        <taxon>Thermaceae</taxon>
        <taxon>Meiothermus</taxon>
    </lineage>
</organism>
<sequence>MTSRVEAVGGRTSKPLRSRLYALARWLHLYASMLSLLVVLFFAATGITLNHPEWVFGTAQTTHTYSGTLPQNWQRDGQVDWLQTAEALRAAHNLKGRVSDTRADDQEASISFRGPGYSADAFIRRADGSYTLKVVAQGPVAVLNDLHRGRDAGAAWSWLIDLSGGFLLLVALTGFGLSLFFRKTRAAALITALLGGLGLLWMVWRAV</sequence>
<proteinExistence type="predicted"/>
<accession>A0A399EEB9</accession>
<dbReference type="EMBL" id="QWKZ01000122">
    <property type="protein sequence ID" value="RIH82126.1"/>
    <property type="molecule type" value="Genomic_DNA"/>
</dbReference>
<keyword evidence="1" id="KW-0812">Transmembrane</keyword>
<dbReference type="InterPro" id="IPR032307">
    <property type="entry name" value="PepSY_TM-like_2"/>
</dbReference>
<evidence type="ECO:0000313" key="2">
    <source>
        <dbReference type="EMBL" id="RIH82126.1"/>
    </source>
</evidence>
<dbReference type="Proteomes" id="UP000265800">
    <property type="component" value="Unassembled WGS sequence"/>
</dbReference>
<name>A0A399EEB9_9DEIN</name>
<dbReference type="Pfam" id="PF16357">
    <property type="entry name" value="PepSY_TM_like_2"/>
    <property type="match status" value="1"/>
</dbReference>
<comment type="caution">
    <text evidence="2">The sequence shown here is derived from an EMBL/GenBank/DDBJ whole genome shotgun (WGS) entry which is preliminary data.</text>
</comment>
<dbReference type="OrthoDB" id="27171at2"/>
<dbReference type="PANTHER" id="PTHR40115">
    <property type="entry name" value="INNER MEMBRANE PROTEIN WITH PEPSY TM HELIX"/>
    <property type="match status" value="1"/>
</dbReference>
<dbReference type="PANTHER" id="PTHR40115:SF1">
    <property type="entry name" value="INNER MEMBRANE PROTEIN WITH PEPSY TM HELIX"/>
    <property type="match status" value="1"/>
</dbReference>
<keyword evidence="3" id="KW-1185">Reference proteome</keyword>
<gene>
    <name evidence="2" type="ORF">Mlute_02590</name>
</gene>
<reference evidence="2 3" key="1">
    <citation type="submission" date="2018-08" db="EMBL/GenBank/DDBJ databases">
        <title>Meiothermus luteus KCTC 52599 genome sequencing project.</title>
        <authorList>
            <person name="Da Costa M.S."/>
            <person name="Albuquerque L."/>
            <person name="Raposo P."/>
            <person name="Froufe H.J.C."/>
            <person name="Barroso C.S."/>
            <person name="Egas C."/>
        </authorList>
    </citation>
    <scope>NUCLEOTIDE SEQUENCE [LARGE SCALE GENOMIC DNA]</scope>
    <source>
        <strain evidence="2 3">KCTC 52599</strain>
    </source>
</reference>